<evidence type="ECO:0000256" key="7">
    <source>
        <dbReference type="RuleBase" id="RU366048"/>
    </source>
</evidence>
<evidence type="ECO:0000313" key="9">
    <source>
        <dbReference type="EMBL" id="WZN66183.1"/>
    </source>
</evidence>
<evidence type="ECO:0000313" key="10">
    <source>
        <dbReference type="Proteomes" id="UP001472866"/>
    </source>
</evidence>
<dbReference type="PANTHER" id="PTHR23222:SF1">
    <property type="entry name" value="PROHIBITIN-2"/>
    <property type="match status" value="1"/>
</dbReference>
<dbReference type="FunFam" id="3.30.479.30:FF:000001">
    <property type="entry name" value="Prohibitin 2"/>
    <property type="match status" value="1"/>
</dbReference>
<keyword evidence="6" id="KW-0472">Membrane</keyword>
<dbReference type="CDD" id="cd03401">
    <property type="entry name" value="SPFH_prohibitin"/>
    <property type="match status" value="1"/>
</dbReference>
<accession>A0AAX4PJD9</accession>
<feature type="domain" description="Band 7" evidence="8">
    <location>
        <begin position="39"/>
        <end position="200"/>
    </location>
</feature>
<keyword evidence="5" id="KW-0496">Mitochondrion</keyword>
<name>A0AAX4PJD9_9CHLO</name>
<comment type="similarity">
    <text evidence="2 7">Belongs to the prohibitin family.</text>
</comment>
<protein>
    <recommendedName>
        <fullName evidence="7">Prohibitin</fullName>
    </recommendedName>
</protein>
<comment type="subcellular location">
    <subcellularLocation>
        <location evidence="1">Mitochondrion inner membrane</location>
        <topology evidence="1">Single-pass type II membrane protein</topology>
    </subcellularLocation>
</comment>
<sequence length="292" mass="32778">MENMEKLKNMKMPRPGGAGLGLGALLGAAGLGIYTLSNCLFNVEGGHRAIVFNRLMGIKEDVYSEGTHLMIPWFERPIIYDVRLRPQQISSATGTRDLQTVNITLRVLSRPSPHKLPEVYRQLGMNYEQRVLPSIITETLKSVVAQYNASELLTMREAVAAEVMRRLRTRATYFNIEMDDVSIKDLTFGKDYTQAVESKQVAQQEAERAKFYVERAEQEKKSAIIRAQGEAQSAKLIGQAIANNPSFITLRKIEAARHIGHVISRSQNRVFLNTDSLLLNLGDMKVESARGR</sequence>
<keyword evidence="4 7" id="KW-0999">Mitochondrion inner membrane</keyword>
<evidence type="ECO:0000256" key="5">
    <source>
        <dbReference type="ARBA" id="ARBA00023128"/>
    </source>
</evidence>
<dbReference type="GO" id="GO:0007005">
    <property type="term" value="P:mitochondrion organization"/>
    <property type="evidence" value="ECO:0007669"/>
    <property type="project" value="TreeGrafter"/>
</dbReference>
<organism evidence="9 10">
    <name type="scientific">Chloropicon roscoffensis</name>
    <dbReference type="NCBI Taxonomy" id="1461544"/>
    <lineage>
        <taxon>Eukaryota</taxon>
        <taxon>Viridiplantae</taxon>
        <taxon>Chlorophyta</taxon>
        <taxon>Chloropicophyceae</taxon>
        <taxon>Chloropicales</taxon>
        <taxon>Chloropicaceae</taxon>
        <taxon>Chloropicon</taxon>
    </lineage>
</organism>
<dbReference type="GO" id="GO:0005743">
    <property type="term" value="C:mitochondrial inner membrane"/>
    <property type="evidence" value="ECO:0007669"/>
    <property type="project" value="UniProtKB-SubCell"/>
</dbReference>
<dbReference type="AlphaFoldDB" id="A0AAX4PJD9"/>
<dbReference type="PANTHER" id="PTHR23222">
    <property type="entry name" value="PROHIBITIN"/>
    <property type="match status" value="1"/>
</dbReference>
<dbReference type="Pfam" id="PF01145">
    <property type="entry name" value="Band_7"/>
    <property type="match status" value="1"/>
</dbReference>
<dbReference type="EMBL" id="CP151514">
    <property type="protein sequence ID" value="WZN66183.1"/>
    <property type="molecule type" value="Genomic_DNA"/>
</dbReference>
<dbReference type="InterPro" id="IPR001107">
    <property type="entry name" value="Band_7"/>
</dbReference>
<proteinExistence type="inferred from homology"/>
<keyword evidence="10" id="KW-1185">Reference proteome</keyword>
<evidence type="ECO:0000256" key="2">
    <source>
        <dbReference type="ARBA" id="ARBA00009658"/>
    </source>
</evidence>
<dbReference type="InterPro" id="IPR036013">
    <property type="entry name" value="Band_7/SPFH_dom_sf"/>
</dbReference>
<dbReference type="SMART" id="SM00244">
    <property type="entry name" value="PHB"/>
    <property type="match status" value="1"/>
</dbReference>
<evidence type="ECO:0000256" key="4">
    <source>
        <dbReference type="ARBA" id="ARBA00022792"/>
    </source>
</evidence>
<dbReference type="Gene3D" id="3.30.479.30">
    <property type="entry name" value="Band 7 domain"/>
    <property type="match status" value="1"/>
</dbReference>
<dbReference type="InterPro" id="IPR000163">
    <property type="entry name" value="Prohibitin"/>
</dbReference>
<reference evidence="9 10" key="1">
    <citation type="submission" date="2024-03" db="EMBL/GenBank/DDBJ databases">
        <title>Complete genome sequence of the green alga Chloropicon roscoffensis RCC1871.</title>
        <authorList>
            <person name="Lemieux C."/>
            <person name="Pombert J.-F."/>
            <person name="Otis C."/>
            <person name="Turmel M."/>
        </authorList>
    </citation>
    <scope>NUCLEOTIDE SEQUENCE [LARGE SCALE GENOMIC DNA]</scope>
    <source>
        <strain evidence="9 10">RCC1871</strain>
    </source>
</reference>
<evidence type="ECO:0000256" key="1">
    <source>
        <dbReference type="ARBA" id="ARBA00004140"/>
    </source>
</evidence>
<evidence type="ECO:0000259" key="8">
    <source>
        <dbReference type="SMART" id="SM00244"/>
    </source>
</evidence>
<dbReference type="Proteomes" id="UP001472866">
    <property type="component" value="Chromosome 14"/>
</dbReference>
<dbReference type="PRINTS" id="PR00679">
    <property type="entry name" value="PROHIBITIN"/>
</dbReference>
<dbReference type="SUPFAM" id="SSF117892">
    <property type="entry name" value="Band 7/SPFH domain"/>
    <property type="match status" value="1"/>
</dbReference>
<gene>
    <name evidence="9" type="ORF">HKI87_14g77480</name>
</gene>
<evidence type="ECO:0000256" key="3">
    <source>
        <dbReference type="ARBA" id="ARBA00011786"/>
    </source>
</evidence>
<comment type="subunit">
    <text evidence="3">Component of a prohibitin multimeric complex in mitochondrial membranes.</text>
</comment>
<evidence type="ECO:0000256" key="6">
    <source>
        <dbReference type="ARBA" id="ARBA00023136"/>
    </source>
</evidence>